<dbReference type="GO" id="GO:0003723">
    <property type="term" value="F:RNA binding"/>
    <property type="evidence" value="ECO:0007669"/>
    <property type="project" value="UniProtKB-KW"/>
</dbReference>
<evidence type="ECO:0000313" key="7">
    <source>
        <dbReference type="EMBL" id="OUP54418.1"/>
    </source>
</evidence>
<comment type="similarity">
    <text evidence="1 5">Belongs to the pseudouridine synthase RsuA family.</text>
</comment>
<dbReference type="InterPro" id="IPR020103">
    <property type="entry name" value="PsdUridine_synth_cat_dom_sf"/>
</dbReference>
<dbReference type="PANTHER" id="PTHR47683:SF4">
    <property type="entry name" value="PSEUDOURIDINE SYNTHASE"/>
    <property type="match status" value="1"/>
</dbReference>
<dbReference type="AlphaFoldDB" id="A0A1Y4LCG8"/>
<comment type="caution">
    <text evidence="7">The sequence shown here is derived from an EMBL/GenBank/DDBJ whole genome shotgun (WGS) entry which is preliminary data.</text>
</comment>
<dbReference type="GO" id="GO:0000455">
    <property type="term" value="P:enzyme-directed rRNA pseudouridine synthesis"/>
    <property type="evidence" value="ECO:0007669"/>
    <property type="project" value="UniProtKB-ARBA"/>
</dbReference>
<evidence type="ECO:0000256" key="5">
    <source>
        <dbReference type="RuleBase" id="RU003887"/>
    </source>
</evidence>
<evidence type="ECO:0000256" key="3">
    <source>
        <dbReference type="ARBA" id="ARBA00023235"/>
    </source>
</evidence>
<dbReference type="SUPFAM" id="SSF55174">
    <property type="entry name" value="Alpha-L RNA-binding motif"/>
    <property type="match status" value="1"/>
</dbReference>
<reference evidence="8" key="1">
    <citation type="submission" date="2017-04" db="EMBL/GenBank/DDBJ databases">
        <title>Function of individual gut microbiota members based on whole genome sequencing of pure cultures obtained from chicken caecum.</title>
        <authorList>
            <person name="Medvecky M."/>
            <person name="Cejkova D."/>
            <person name="Polansky O."/>
            <person name="Karasova D."/>
            <person name="Kubasova T."/>
            <person name="Cizek A."/>
            <person name="Rychlik I."/>
        </authorList>
    </citation>
    <scope>NUCLEOTIDE SEQUENCE [LARGE SCALE GENOMIC DNA]</scope>
    <source>
        <strain evidence="8">An180</strain>
    </source>
</reference>
<dbReference type="CDD" id="cd02553">
    <property type="entry name" value="PseudoU_synth_RsuA"/>
    <property type="match status" value="1"/>
</dbReference>
<dbReference type="Proteomes" id="UP000195897">
    <property type="component" value="Unassembled WGS sequence"/>
</dbReference>
<dbReference type="InterPro" id="IPR050343">
    <property type="entry name" value="RsuA_PseudoU_synthase"/>
</dbReference>
<keyword evidence="3 5" id="KW-0413">Isomerase</keyword>
<dbReference type="SMART" id="SM00363">
    <property type="entry name" value="S4"/>
    <property type="match status" value="1"/>
</dbReference>
<dbReference type="Gene3D" id="3.30.70.1560">
    <property type="entry name" value="Alpha-L RNA-binding motif"/>
    <property type="match status" value="1"/>
</dbReference>
<name>A0A1Y4LCG8_9FIRM</name>
<dbReference type="Gene3D" id="3.30.70.580">
    <property type="entry name" value="Pseudouridine synthase I, catalytic domain, N-terminal subdomain"/>
    <property type="match status" value="1"/>
</dbReference>
<dbReference type="Gene3D" id="3.10.290.10">
    <property type="entry name" value="RNA-binding S4 domain"/>
    <property type="match status" value="1"/>
</dbReference>
<dbReference type="NCBIfam" id="TIGR00093">
    <property type="entry name" value="pseudouridine synthase"/>
    <property type="match status" value="1"/>
</dbReference>
<evidence type="ECO:0000313" key="8">
    <source>
        <dbReference type="Proteomes" id="UP000195897"/>
    </source>
</evidence>
<organism evidence="7 8">
    <name type="scientific">Butyricicoccus pullicaecorum</name>
    <dbReference type="NCBI Taxonomy" id="501571"/>
    <lineage>
        <taxon>Bacteria</taxon>
        <taxon>Bacillati</taxon>
        <taxon>Bacillota</taxon>
        <taxon>Clostridia</taxon>
        <taxon>Eubacteriales</taxon>
        <taxon>Butyricicoccaceae</taxon>
        <taxon>Butyricicoccus</taxon>
    </lineage>
</organism>
<sequence>MCMARERLDKMLASRGAGSRKEVGGLIRAGRVTVNGAACRDPACKVDADVDTICVDGVALRARRERYFMLNKPMGVISATEDAAQQTVLSLLPERERDGLAPVGRLDKDTEGLLLLTDDGALNHALTSPRRHVDKRYRALVSGTLADDAVQQFSNGLTLGDGTKCRPAELTVGAVQPDGLTEVFVVLREGKYHQVKRMVAAVGGHVEALERLSMGPLVLDAALARGQYRPLTEEEIAALFAAVSGGS</sequence>
<evidence type="ECO:0000256" key="1">
    <source>
        <dbReference type="ARBA" id="ARBA00008348"/>
    </source>
</evidence>
<dbReference type="GO" id="GO:0120159">
    <property type="term" value="F:rRNA pseudouridine synthase activity"/>
    <property type="evidence" value="ECO:0007669"/>
    <property type="project" value="UniProtKB-ARBA"/>
</dbReference>
<dbReference type="PANTHER" id="PTHR47683">
    <property type="entry name" value="PSEUDOURIDINE SYNTHASE FAMILY PROTEIN-RELATED"/>
    <property type="match status" value="1"/>
</dbReference>
<dbReference type="InterPro" id="IPR002942">
    <property type="entry name" value="S4_RNA-bd"/>
</dbReference>
<dbReference type="PROSITE" id="PS01149">
    <property type="entry name" value="PSI_RSU"/>
    <property type="match status" value="1"/>
</dbReference>
<dbReference type="PROSITE" id="PS50889">
    <property type="entry name" value="S4"/>
    <property type="match status" value="1"/>
</dbReference>
<dbReference type="Pfam" id="PF00849">
    <property type="entry name" value="PseudoU_synth_2"/>
    <property type="match status" value="1"/>
</dbReference>
<dbReference type="Pfam" id="PF01479">
    <property type="entry name" value="S4"/>
    <property type="match status" value="1"/>
</dbReference>
<dbReference type="InterPro" id="IPR018496">
    <property type="entry name" value="PsdUridine_synth_RsuA/RluB_CS"/>
</dbReference>
<dbReference type="CDD" id="cd00165">
    <property type="entry name" value="S4"/>
    <property type="match status" value="1"/>
</dbReference>
<protein>
    <recommendedName>
        <fullName evidence="5">Pseudouridine synthase</fullName>
        <ecNumber evidence="5">5.4.99.-</ecNumber>
    </recommendedName>
</protein>
<dbReference type="SUPFAM" id="SSF55120">
    <property type="entry name" value="Pseudouridine synthase"/>
    <property type="match status" value="1"/>
</dbReference>
<dbReference type="InterPro" id="IPR042092">
    <property type="entry name" value="PsdUridine_s_RsuA/RluB/E/F_cat"/>
</dbReference>
<evidence type="ECO:0000256" key="4">
    <source>
        <dbReference type="PROSITE-ProRule" id="PRU00182"/>
    </source>
</evidence>
<dbReference type="InterPro" id="IPR020094">
    <property type="entry name" value="TruA/RsuA/RluB/E/F_N"/>
</dbReference>
<dbReference type="InterPro" id="IPR000748">
    <property type="entry name" value="PsdUridine_synth_RsuA/RluB/E/F"/>
</dbReference>
<proteinExistence type="inferred from homology"/>
<feature type="domain" description="RNA-binding S4" evidence="6">
    <location>
        <begin position="6"/>
        <end position="64"/>
    </location>
</feature>
<gene>
    <name evidence="7" type="ORF">B5F17_00535</name>
</gene>
<dbReference type="EC" id="5.4.99.-" evidence="5"/>
<evidence type="ECO:0000259" key="6">
    <source>
        <dbReference type="SMART" id="SM00363"/>
    </source>
</evidence>
<accession>A0A1Y4LCG8</accession>
<dbReference type="InterPro" id="IPR036986">
    <property type="entry name" value="S4_RNA-bd_sf"/>
</dbReference>
<evidence type="ECO:0000256" key="2">
    <source>
        <dbReference type="ARBA" id="ARBA00022884"/>
    </source>
</evidence>
<dbReference type="EMBL" id="NFKK01000001">
    <property type="protein sequence ID" value="OUP54418.1"/>
    <property type="molecule type" value="Genomic_DNA"/>
</dbReference>
<dbReference type="InterPro" id="IPR006145">
    <property type="entry name" value="PsdUridine_synth_RsuA/RluA"/>
</dbReference>
<keyword evidence="2 4" id="KW-0694">RNA-binding</keyword>